<evidence type="ECO:0000313" key="2">
    <source>
        <dbReference type="Proteomes" id="UP000460272"/>
    </source>
</evidence>
<accession>A0A6P2BT91</accession>
<reference evidence="1 2" key="1">
    <citation type="submission" date="2018-11" db="EMBL/GenBank/DDBJ databases">
        <title>Trebonia kvetii gen.nov., sp.nov., a novel acidophilic actinobacterium, and proposal of the new actinobacterial family Treboniaceae fam. nov.</title>
        <authorList>
            <person name="Rapoport D."/>
            <person name="Sagova-Mareckova M."/>
            <person name="Sedlacek I."/>
            <person name="Provaznik J."/>
            <person name="Kralova S."/>
            <person name="Pavlinic D."/>
            <person name="Benes V."/>
            <person name="Kopecky J."/>
        </authorList>
    </citation>
    <scope>NUCLEOTIDE SEQUENCE [LARGE SCALE GENOMIC DNA]</scope>
    <source>
        <strain evidence="1 2">15Tr583</strain>
    </source>
</reference>
<proteinExistence type="predicted"/>
<dbReference type="SUPFAM" id="SSF88946">
    <property type="entry name" value="Sigma2 domain of RNA polymerase sigma factors"/>
    <property type="match status" value="1"/>
</dbReference>
<gene>
    <name evidence="1" type="ORF">EAS64_31200</name>
</gene>
<evidence type="ECO:0008006" key="3">
    <source>
        <dbReference type="Google" id="ProtNLM"/>
    </source>
</evidence>
<dbReference type="Proteomes" id="UP000460272">
    <property type="component" value="Unassembled WGS sequence"/>
</dbReference>
<dbReference type="InterPro" id="IPR013325">
    <property type="entry name" value="RNA_pol_sigma_r2"/>
</dbReference>
<name>A0A6P2BT91_9ACTN</name>
<dbReference type="Gene3D" id="1.10.1740.10">
    <property type="match status" value="1"/>
</dbReference>
<comment type="caution">
    <text evidence="1">The sequence shown here is derived from an EMBL/GenBank/DDBJ whole genome shotgun (WGS) entry which is preliminary data.</text>
</comment>
<protein>
    <recommendedName>
        <fullName evidence="3">RNA polymerase sigma-70 region 2 domain-containing protein</fullName>
    </recommendedName>
</protein>
<dbReference type="EMBL" id="RPFW01000006">
    <property type="protein sequence ID" value="TVZ01907.1"/>
    <property type="molecule type" value="Genomic_DNA"/>
</dbReference>
<organism evidence="1 2">
    <name type="scientific">Trebonia kvetii</name>
    <dbReference type="NCBI Taxonomy" id="2480626"/>
    <lineage>
        <taxon>Bacteria</taxon>
        <taxon>Bacillati</taxon>
        <taxon>Actinomycetota</taxon>
        <taxon>Actinomycetes</taxon>
        <taxon>Streptosporangiales</taxon>
        <taxon>Treboniaceae</taxon>
        <taxon>Trebonia</taxon>
    </lineage>
</organism>
<evidence type="ECO:0000313" key="1">
    <source>
        <dbReference type="EMBL" id="TVZ01907.1"/>
    </source>
</evidence>
<keyword evidence="2" id="KW-1185">Reference proteome</keyword>
<dbReference type="GO" id="GO:0006352">
    <property type="term" value="P:DNA-templated transcription initiation"/>
    <property type="evidence" value="ECO:0007669"/>
    <property type="project" value="InterPro"/>
</dbReference>
<dbReference type="GO" id="GO:0003700">
    <property type="term" value="F:DNA-binding transcription factor activity"/>
    <property type="evidence" value="ECO:0007669"/>
    <property type="project" value="InterPro"/>
</dbReference>
<dbReference type="AlphaFoldDB" id="A0A6P2BT91"/>
<dbReference type="OrthoDB" id="5518337at2"/>
<sequence>MKRDRMPADPGPSMAGGEWLAVAPAPGPDASDAAQLARSRLDPEAFTGIYDRYFPVIHRYVAGRLGYQAADDLAAEAFLVAFRDLLLDPNTYQVVGRRTVSAGHYTKAELVTAKAKHLKLPAAGTVTWEIIRDTTLVSGPGQD</sequence>
<dbReference type="RefSeq" id="WP_145858844.1">
    <property type="nucleotide sequence ID" value="NZ_RPFW01000006.1"/>
</dbReference>